<dbReference type="Gene3D" id="1.20.120.450">
    <property type="entry name" value="dinb family like domain"/>
    <property type="match status" value="1"/>
</dbReference>
<dbReference type="SUPFAM" id="SSF109854">
    <property type="entry name" value="DinB/YfiT-like putative metalloenzymes"/>
    <property type="match status" value="1"/>
</dbReference>
<protein>
    <recommendedName>
        <fullName evidence="1">DinB-like domain-containing protein</fullName>
    </recommendedName>
</protein>
<organism evidence="2">
    <name type="scientific">uncultured Truepera sp</name>
    <dbReference type="NCBI Taxonomy" id="543023"/>
    <lineage>
        <taxon>Bacteria</taxon>
        <taxon>Thermotogati</taxon>
        <taxon>Deinococcota</taxon>
        <taxon>Deinococci</taxon>
        <taxon>Trueperales</taxon>
        <taxon>Trueperaceae</taxon>
        <taxon>Truepera</taxon>
        <taxon>environmental samples</taxon>
    </lineage>
</organism>
<reference evidence="2" key="1">
    <citation type="submission" date="2020-02" db="EMBL/GenBank/DDBJ databases">
        <authorList>
            <person name="Meier V. D."/>
        </authorList>
    </citation>
    <scope>NUCLEOTIDE SEQUENCE</scope>
    <source>
        <strain evidence="2">AVDCRST_MAG86</strain>
    </source>
</reference>
<dbReference type="EMBL" id="CADCWP010000353">
    <property type="protein sequence ID" value="CAA9587934.1"/>
    <property type="molecule type" value="Genomic_DNA"/>
</dbReference>
<evidence type="ECO:0000259" key="1">
    <source>
        <dbReference type="Pfam" id="PF12867"/>
    </source>
</evidence>
<feature type="domain" description="DinB-like" evidence="1">
    <location>
        <begin position="15"/>
        <end position="175"/>
    </location>
</feature>
<dbReference type="InterPro" id="IPR024775">
    <property type="entry name" value="DinB-like"/>
</dbReference>
<proteinExistence type="predicted"/>
<accession>A0A6J4VTQ5</accession>
<name>A0A6J4VTQ5_9DEIN</name>
<dbReference type="InterPro" id="IPR034660">
    <property type="entry name" value="DinB/YfiT-like"/>
</dbReference>
<dbReference type="Pfam" id="PF12867">
    <property type="entry name" value="DinB_2"/>
    <property type="match status" value="1"/>
</dbReference>
<dbReference type="AlphaFoldDB" id="A0A6J4VTQ5"/>
<gene>
    <name evidence="2" type="ORF">AVDCRST_MAG86-3954</name>
</gene>
<sequence length="184" mass="19921">MAQASQLQELTEQVEAIGSNARALLSGLTDAQLWQRPPAGGWSVGECLAHLNTAGRLYLEKLDPALTEARAEGVTGQGPFRVGFIGSFFARSQEPPVRLKLRAPRAFAPGSGPQAGVTEAFYALQDALRSLIERADGLDLGCITVSSPVTNLLRFNVFEAMSVVLAHERRHLWQAARVREVILS</sequence>
<evidence type="ECO:0000313" key="2">
    <source>
        <dbReference type="EMBL" id="CAA9587934.1"/>
    </source>
</evidence>